<protein>
    <submittedName>
        <fullName evidence="1">Uncharacterized protein</fullName>
    </submittedName>
</protein>
<keyword evidence="2" id="KW-1185">Reference proteome</keyword>
<comment type="caution">
    <text evidence="1">The sequence shown here is derived from an EMBL/GenBank/DDBJ whole genome shotgun (WGS) entry which is preliminary data.</text>
</comment>
<dbReference type="EMBL" id="CM034388">
    <property type="protein sequence ID" value="KAJ0183168.1"/>
    <property type="molecule type" value="Genomic_DNA"/>
</dbReference>
<sequence>MVMLGTSEQEIDSIINSLKSDSTVGWDSIPTKVLKMAKNILTVPLTHIVNLCIEKGVFPKVFKKSIIHPIFKAGDRNCVGNYRPISVLTSLSKVLEKIVNKRLVTYLEDKHILSNNQFGFRQGKSTEQAVSELVNFVAKHVDNKDKCLGVFLDLAKAFDTVSVPILVNKLEAIGIRGIALKLFKDYLSDRTQKVTIGGYFSKEIPITYGVPQGSVLGPKLFLVYINNLCNLELDKSKIFSYADDTAIIFYAKTWEETKSTAELGLHKISNWPIVNLTCPRYPLRSANEALATDRWRYNHRKKAGL</sequence>
<organism evidence="1 2">
    <name type="scientific">Dendrolimus kikuchii</name>
    <dbReference type="NCBI Taxonomy" id="765133"/>
    <lineage>
        <taxon>Eukaryota</taxon>
        <taxon>Metazoa</taxon>
        <taxon>Ecdysozoa</taxon>
        <taxon>Arthropoda</taxon>
        <taxon>Hexapoda</taxon>
        <taxon>Insecta</taxon>
        <taxon>Pterygota</taxon>
        <taxon>Neoptera</taxon>
        <taxon>Endopterygota</taxon>
        <taxon>Lepidoptera</taxon>
        <taxon>Glossata</taxon>
        <taxon>Ditrysia</taxon>
        <taxon>Bombycoidea</taxon>
        <taxon>Lasiocampidae</taxon>
        <taxon>Dendrolimus</taxon>
    </lineage>
</organism>
<dbReference type="Proteomes" id="UP000824533">
    <property type="component" value="Linkage Group LG02"/>
</dbReference>
<evidence type="ECO:0000313" key="1">
    <source>
        <dbReference type="EMBL" id="KAJ0183168.1"/>
    </source>
</evidence>
<gene>
    <name evidence="1" type="ORF">K1T71_001144</name>
</gene>
<evidence type="ECO:0000313" key="2">
    <source>
        <dbReference type="Proteomes" id="UP000824533"/>
    </source>
</evidence>
<reference evidence="1 2" key="1">
    <citation type="journal article" date="2021" name="Front. Genet.">
        <title>Chromosome-Level Genome Assembly Reveals Significant Gene Expansion in the Toll and IMD Signaling Pathways of Dendrolimus kikuchii.</title>
        <authorList>
            <person name="Zhou J."/>
            <person name="Wu P."/>
            <person name="Xiong Z."/>
            <person name="Liu N."/>
            <person name="Zhao N."/>
            <person name="Ji M."/>
            <person name="Qiu Y."/>
            <person name="Yang B."/>
        </authorList>
    </citation>
    <scope>NUCLEOTIDE SEQUENCE [LARGE SCALE GENOMIC DNA]</scope>
    <source>
        <strain evidence="1">Ann1</strain>
    </source>
</reference>
<accession>A0ACC1DGS8</accession>
<name>A0ACC1DGS8_9NEOP</name>
<proteinExistence type="predicted"/>